<evidence type="ECO:0000256" key="1">
    <source>
        <dbReference type="SAM" id="SignalP"/>
    </source>
</evidence>
<dbReference type="RefSeq" id="WP_237344286.1">
    <property type="nucleotide sequence ID" value="NZ_JABWGX010000003.1"/>
</dbReference>
<proteinExistence type="predicted"/>
<dbReference type="Proteomes" id="UP001241747">
    <property type="component" value="Unassembled WGS sequence"/>
</dbReference>
<comment type="caution">
    <text evidence="2">The sequence shown here is derived from an EMBL/GenBank/DDBJ whole genome shotgun (WGS) entry which is preliminary data.</text>
</comment>
<evidence type="ECO:0000313" key="2">
    <source>
        <dbReference type="EMBL" id="MDQ0503389.1"/>
    </source>
</evidence>
<reference evidence="2 3" key="1">
    <citation type="submission" date="2023-07" db="EMBL/GenBank/DDBJ databases">
        <title>Genomic Encyclopedia of Type Strains, Phase IV (KMG-IV): sequencing the most valuable type-strain genomes for metagenomic binning, comparative biology and taxonomic classification.</title>
        <authorList>
            <person name="Goeker M."/>
        </authorList>
    </citation>
    <scope>NUCLEOTIDE SEQUENCE [LARGE SCALE GENOMIC DNA]</scope>
    <source>
        <strain evidence="2 3">DSM 3770</strain>
    </source>
</reference>
<organism evidence="2 3">
    <name type="scientific">Xanthobacter agilis</name>
    <dbReference type="NCBI Taxonomy" id="47492"/>
    <lineage>
        <taxon>Bacteria</taxon>
        <taxon>Pseudomonadati</taxon>
        <taxon>Pseudomonadota</taxon>
        <taxon>Alphaproteobacteria</taxon>
        <taxon>Hyphomicrobiales</taxon>
        <taxon>Xanthobacteraceae</taxon>
        <taxon>Xanthobacter</taxon>
    </lineage>
</organism>
<name>A0ABU0L8G6_XANAG</name>
<keyword evidence="3" id="KW-1185">Reference proteome</keyword>
<gene>
    <name evidence="2" type="ORF">QOZ94_000159</name>
</gene>
<feature type="signal peptide" evidence="1">
    <location>
        <begin position="1"/>
        <end position="29"/>
    </location>
</feature>
<keyword evidence="1" id="KW-0732">Signal</keyword>
<sequence length="138" mass="15779">MKHDAPRAARVRAVVATLAVLAGAPPVQAQLQILDLNELPEQRNLTPMNRLLPTDPHVVIRAYLAKHLPSLWWGRESQFSPGRTTVEIHLPEGWQGNPTAAMMGLCPQPNENIWRVFHEIEMRPFFQKKFWPSWTCRG</sequence>
<dbReference type="EMBL" id="JAUSVY010000001">
    <property type="protein sequence ID" value="MDQ0503389.1"/>
    <property type="molecule type" value="Genomic_DNA"/>
</dbReference>
<accession>A0ABU0L8G6</accession>
<evidence type="ECO:0000313" key="3">
    <source>
        <dbReference type="Proteomes" id="UP001241747"/>
    </source>
</evidence>
<feature type="chain" id="PRO_5047453941" evidence="1">
    <location>
        <begin position="30"/>
        <end position="138"/>
    </location>
</feature>
<protein>
    <submittedName>
        <fullName evidence="2">Uncharacterized protein</fullName>
    </submittedName>
</protein>